<dbReference type="EMBL" id="QTSX02000761">
    <property type="protein sequence ID" value="KAJ9085460.1"/>
    <property type="molecule type" value="Genomic_DNA"/>
</dbReference>
<accession>A0ACC2UF44</accession>
<protein>
    <submittedName>
        <fullName evidence="1">Uncharacterized protein</fullName>
    </submittedName>
</protein>
<organism evidence="1 2">
    <name type="scientific">Entomophthora muscae</name>
    <dbReference type="NCBI Taxonomy" id="34485"/>
    <lineage>
        <taxon>Eukaryota</taxon>
        <taxon>Fungi</taxon>
        <taxon>Fungi incertae sedis</taxon>
        <taxon>Zoopagomycota</taxon>
        <taxon>Entomophthoromycotina</taxon>
        <taxon>Entomophthoromycetes</taxon>
        <taxon>Entomophthorales</taxon>
        <taxon>Entomophthoraceae</taxon>
        <taxon>Entomophthora</taxon>
    </lineage>
</organism>
<name>A0ACC2UF44_9FUNG</name>
<sequence>MRFFPLLVFGAFGSLTGPVQSSLLPAEILLYASSLATFETKVESLTPKDYRYIKGQLKDPKKLSALLNNNTITFSVDQLSIPEELAAKVILAEVVSRRDFTNDAFRKLVRAMLERPTPKKATIRFKSFIDELEEMKEYPEARLRAVRNYFAANRNMEKYIPIILDYLGEPINESIVKLMKTIFFTANHQSRRVSLKLQYLINTLQKEYNLFPMPLYHGIQEVYLTY</sequence>
<keyword evidence="2" id="KW-1185">Reference proteome</keyword>
<gene>
    <name evidence="1" type="ORF">DSO57_1013715</name>
</gene>
<reference evidence="1" key="1">
    <citation type="submission" date="2022-04" db="EMBL/GenBank/DDBJ databases">
        <title>Genome of the entomopathogenic fungus Entomophthora muscae.</title>
        <authorList>
            <person name="Elya C."/>
            <person name="Lovett B.R."/>
            <person name="Lee E."/>
            <person name="Macias A.M."/>
            <person name="Hajek A.E."/>
            <person name="De Bivort B.L."/>
            <person name="Kasson M.T."/>
            <person name="De Fine Licht H.H."/>
            <person name="Stajich J.E."/>
        </authorList>
    </citation>
    <scope>NUCLEOTIDE SEQUENCE</scope>
    <source>
        <strain evidence="1">Berkeley</strain>
    </source>
</reference>
<evidence type="ECO:0000313" key="1">
    <source>
        <dbReference type="EMBL" id="KAJ9085460.1"/>
    </source>
</evidence>
<evidence type="ECO:0000313" key="2">
    <source>
        <dbReference type="Proteomes" id="UP001165960"/>
    </source>
</evidence>
<proteinExistence type="predicted"/>
<comment type="caution">
    <text evidence="1">The sequence shown here is derived from an EMBL/GenBank/DDBJ whole genome shotgun (WGS) entry which is preliminary data.</text>
</comment>
<dbReference type="Proteomes" id="UP001165960">
    <property type="component" value="Unassembled WGS sequence"/>
</dbReference>